<dbReference type="AlphaFoldDB" id="A0A9D1GYF3"/>
<protein>
    <submittedName>
        <fullName evidence="2">PIG-L family deacetylase</fullName>
    </submittedName>
</protein>
<gene>
    <name evidence="2" type="ORF">IAA98_11155</name>
</gene>
<comment type="caution">
    <text evidence="2">The sequence shown here is derived from an EMBL/GenBank/DDBJ whole genome shotgun (WGS) entry which is preliminary data.</text>
</comment>
<dbReference type="Proteomes" id="UP000886842">
    <property type="component" value="Unassembled WGS sequence"/>
</dbReference>
<keyword evidence="1" id="KW-0862">Zinc</keyword>
<reference evidence="2" key="2">
    <citation type="journal article" date="2021" name="PeerJ">
        <title>Extensive microbial diversity within the chicken gut microbiome revealed by metagenomics and culture.</title>
        <authorList>
            <person name="Gilroy R."/>
            <person name="Ravi A."/>
            <person name="Getino M."/>
            <person name="Pursley I."/>
            <person name="Horton D.L."/>
            <person name="Alikhan N.F."/>
            <person name="Baker D."/>
            <person name="Gharbi K."/>
            <person name="Hall N."/>
            <person name="Watson M."/>
            <person name="Adriaenssens E.M."/>
            <person name="Foster-Nyarko E."/>
            <person name="Jarju S."/>
            <person name="Secka A."/>
            <person name="Antonio M."/>
            <person name="Oren A."/>
            <person name="Chaudhuri R.R."/>
            <person name="La Ragione R."/>
            <person name="Hildebrand F."/>
            <person name="Pallen M.J."/>
        </authorList>
    </citation>
    <scope>NUCLEOTIDE SEQUENCE</scope>
    <source>
        <strain evidence="2">ChiGjej1B1-24693</strain>
    </source>
</reference>
<dbReference type="InterPro" id="IPR024078">
    <property type="entry name" value="LmbE-like_dom_sf"/>
</dbReference>
<dbReference type="EMBL" id="DVLP01000329">
    <property type="protein sequence ID" value="HIT76136.1"/>
    <property type="molecule type" value="Genomic_DNA"/>
</dbReference>
<reference evidence="2" key="1">
    <citation type="submission" date="2020-10" db="EMBL/GenBank/DDBJ databases">
        <authorList>
            <person name="Gilroy R."/>
        </authorList>
    </citation>
    <scope>NUCLEOTIDE SEQUENCE</scope>
    <source>
        <strain evidence="2">ChiGjej1B1-24693</strain>
    </source>
</reference>
<name>A0A9D1GYF3_9ACTN</name>
<dbReference type="GO" id="GO:0016137">
    <property type="term" value="P:glycoside metabolic process"/>
    <property type="evidence" value="ECO:0007669"/>
    <property type="project" value="UniProtKB-ARBA"/>
</dbReference>
<dbReference type="Pfam" id="PF02585">
    <property type="entry name" value="PIG-L"/>
    <property type="match status" value="1"/>
</dbReference>
<proteinExistence type="predicted"/>
<accession>A0A9D1GYF3</accession>
<dbReference type="SUPFAM" id="SSF102588">
    <property type="entry name" value="LmbE-like"/>
    <property type="match status" value="1"/>
</dbReference>
<evidence type="ECO:0000313" key="3">
    <source>
        <dbReference type="Proteomes" id="UP000886842"/>
    </source>
</evidence>
<evidence type="ECO:0000313" key="2">
    <source>
        <dbReference type="EMBL" id="HIT76136.1"/>
    </source>
</evidence>
<dbReference type="InterPro" id="IPR003737">
    <property type="entry name" value="GlcNAc_PI_deacetylase-related"/>
</dbReference>
<organism evidence="2 3">
    <name type="scientific">Candidatus Avipropionibacterium avicola</name>
    <dbReference type="NCBI Taxonomy" id="2840701"/>
    <lineage>
        <taxon>Bacteria</taxon>
        <taxon>Bacillati</taxon>
        <taxon>Actinomycetota</taxon>
        <taxon>Actinomycetes</taxon>
        <taxon>Propionibacteriales</taxon>
        <taxon>Propionibacteriaceae</taxon>
        <taxon>Propionibacteriaceae incertae sedis</taxon>
        <taxon>Candidatus Avipropionibacterium</taxon>
    </lineage>
</organism>
<dbReference type="Gene3D" id="3.40.50.10320">
    <property type="entry name" value="LmbE-like"/>
    <property type="match status" value="1"/>
</dbReference>
<sequence length="217" mass="23736">MSTIDTAEGRTTLVLSPHQDDEASRLAAYVAIAADRGDAVELVQVTDGTATGVGRAEGLSPGTVQRWRDREQFSCWDWLTDGRGTITRLQLVDGAARAEDIVSALTQRLDTDNGECELYVATWHHDRPEAHPADLHPDHIACVLAAREIARTTGIPVRFARHATQQELPGTLYEAQTHEQRLRIEGALSAYTVIGRRSVRHTFEAAEGSGGTSRITE</sequence>
<evidence type="ECO:0000256" key="1">
    <source>
        <dbReference type="ARBA" id="ARBA00022833"/>
    </source>
</evidence>